<dbReference type="InterPro" id="IPR011044">
    <property type="entry name" value="Quino_amine_DH_bsu"/>
</dbReference>
<dbReference type="Proteomes" id="UP000092634">
    <property type="component" value="Unassembled WGS sequence"/>
</dbReference>
<proteinExistence type="predicted"/>
<protein>
    <submittedName>
        <fullName evidence="1">Glutamine cyclotransferase</fullName>
    </submittedName>
</protein>
<dbReference type="GO" id="GO:0016603">
    <property type="term" value="F:glutaminyl-peptide cyclotransferase activity"/>
    <property type="evidence" value="ECO:0007669"/>
    <property type="project" value="InterPro"/>
</dbReference>
<sequence>MGLMSEMGYAQAAIPVYGYFVKNAYPHDARAFTQGLLFKDGHLYESTGQNGQSSLRKVELTTGKVLQKSMLDKKVFGEGITAVGDEILGLTWVSQTGYVFDQKSFKLKRTFNYQGEGWGLASDSQFVYMSDGSSAIRVLDPKTLAEMRRFEVKAEGRPIERLNELEMVDGELFANVWGADVIARINPASGKVVGWIDLSGLLPPEQRGTANPDAVLNGIAWDARGKRLFVTGKLWPKLFEIELIEIERR</sequence>
<dbReference type="EMBL" id="MAQB02000016">
    <property type="protein sequence ID" value="OFJ46333.1"/>
    <property type="molecule type" value="Genomic_DNA"/>
</dbReference>
<dbReference type="SUPFAM" id="SSF50969">
    <property type="entry name" value="YVTN repeat-like/Quinoprotein amine dehydrogenase"/>
    <property type="match status" value="1"/>
</dbReference>
<dbReference type="InterPro" id="IPR015943">
    <property type="entry name" value="WD40/YVTN_repeat-like_dom_sf"/>
</dbReference>
<evidence type="ECO:0000313" key="1">
    <source>
        <dbReference type="EMBL" id="OFJ46333.1"/>
    </source>
</evidence>
<keyword evidence="1" id="KW-0808">Transferase</keyword>
<dbReference type="Pfam" id="PF05096">
    <property type="entry name" value="Glu_cyclase_2"/>
    <property type="match status" value="1"/>
</dbReference>
<comment type="caution">
    <text evidence="1">The sequence shown here is derived from an EMBL/GenBank/DDBJ whole genome shotgun (WGS) entry which is preliminary data.</text>
</comment>
<evidence type="ECO:0000313" key="2">
    <source>
        <dbReference type="Proteomes" id="UP000092634"/>
    </source>
</evidence>
<reference evidence="1 2" key="1">
    <citation type="submission" date="2016-10" db="EMBL/GenBank/DDBJ databases">
        <title>Updated version of Genome Assembly of Janthinobacterium lividum ERGS5:01.</title>
        <authorList>
            <person name="Kumar R."/>
            <person name="Acharya V."/>
            <person name="Singh D."/>
        </authorList>
    </citation>
    <scope>NUCLEOTIDE SEQUENCE [LARGE SCALE GENOMIC DNA]</scope>
    <source>
        <strain evidence="1 2">ERGS5:01</strain>
    </source>
</reference>
<dbReference type="PANTHER" id="PTHR31270">
    <property type="entry name" value="GLUTAMINYL-PEPTIDE CYCLOTRANSFERASE"/>
    <property type="match status" value="1"/>
</dbReference>
<accession>A0A1E8PJ87</accession>
<organism evidence="1 2">
    <name type="scientific">Janthinobacterium lividum</name>
    <dbReference type="NCBI Taxonomy" id="29581"/>
    <lineage>
        <taxon>Bacteria</taxon>
        <taxon>Pseudomonadati</taxon>
        <taxon>Pseudomonadota</taxon>
        <taxon>Betaproteobacteria</taxon>
        <taxon>Burkholderiales</taxon>
        <taxon>Oxalobacteraceae</taxon>
        <taxon>Janthinobacterium</taxon>
    </lineage>
</organism>
<dbReference type="Gene3D" id="2.130.10.10">
    <property type="entry name" value="YVTN repeat-like/Quinoprotein amine dehydrogenase"/>
    <property type="match status" value="1"/>
</dbReference>
<dbReference type="AlphaFoldDB" id="A0A1E8PJ87"/>
<name>A0A1E8PJ87_9BURK</name>
<gene>
    <name evidence="1" type="ORF">BA896_022740</name>
</gene>
<dbReference type="InterPro" id="IPR007788">
    <property type="entry name" value="QCT"/>
</dbReference>
<dbReference type="PANTHER" id="PTHR31270:SF1">
    <property type="entry name" value="GLUTAMINYL-PEPTIDE CYCLOTRANSFERASE"/>
    <property type="match status" value="1"/>
</dbReference>